<dbReference type="InterPro" id="IPR000210">
    <property type="entry name" value="BTB/POZ_dom"/>
</dbReference>
<evidence type="ECO:0000256" key="1">
    <source>
        <dbReference type="ARBA" id="ARBA00022737"/>
    </source>
</evidence>
<dbReference type="PRINTS" id="PR00633">
    <property type="entry name" value="RCCNDNSATION"/>
</dbReference>
<dbReference type="PROSITE" id="PS50097">
    <property type="entry name" value="BTB"/>
    <property type="match status" value="1"/>
</dbReference>
<dbReference type="PANTHER" id="PTHR22872">
    <property type="entry name" value="BTK-BINDING PROTEIN-RELATED"/>
    <property type="match status" value="1"/>
</dbReference>
<dbReference type="Gene3D" id="2.130.10.30">
    <property type="entry name" value="Regulator of chromosome condensation 1/beta-lactamase-inhibitor protein II"/>
    <property type="match status" value="2"/>
</dbReference>
<feature type="repeat" description="RCC1" evidence="2">
    <location>
        <begin position="140"/>
        <end position="191"/>
    </location>
</feature>
<comment type="caution">
    <text evidence="4">The sequence shown here is derived from an EMBL/GenBank/DDBJ whole genome shotgun (WGS) entry which is preliminary data.</text>
</comment>
<dbReference type="InterPro" id="IPR000408">
    <property type="entry name" value="Reg_chr_condens"/>
</dbReference>
<name>A0AAN9TUU2_9HEMI</name>
<dbReference type="PANTHER" id="PTHR22872:SF10">
    <property type="entry name" value="ULTRAVIOLET-B RECEPTOR UVR8"/>
    <property type="match status" value="1"/>
</dbReference>
<reference evidence="4 5" key="1">
    <citation type="submission" date="2024-03" db="EMBL/GenBank/DDBJ databases">
        <title>Adaptation during the transition from Ophiocordyceps entomopathogen to insect associate is accompanied by gene loss and intensified selection.</title>
        <authorList>
            <person name="Ward C.M."/>
            <person name="Onetto C.A."/>
            <person name="Borneman A.R."/>
        </authorList>
    </citation>
    <scope>NUCLEOTIDE SEQUENCE [LARGE SCALE GENOMIC DNA]</scope>
    <source>
        <strain evidence="4">AWRI1</strain>
        <tissue evidence="4">Single Adult Female</tissue>
    </source>
</reference>
<evidence type="ECO:0000256" key="2">
    <source>
        <dbReference type="PROSITE-ProRule" id="PRU00235"/>
    </source>
</evidence>
<dbReference type="InterPro" id="IPR011333">
    <property type="entry name" value="SKP1/BTB/POZ_sf"/>
</dbReference>
<evidence type="ECO:0000259" key="3">
    <source>
        <dbReference type="PROSITE" id="PS50097"/>
    </source>
</evidence>
<dbReference type="InterPro" id="IPR058923">
    <property type="entry name" value="RCC1-like_dom"/>
</dbReference>
<keyword evidence="1" id="KW-0677">Repeat</keyword>
<dbReference type="SUPFAM" id="SSF54695">
    <property type="entry name" value="POZ domain"/>
    <property type="match status" value="1"/>
</dbReference>
<dbReference type="SMART" id="SM00225">
    <property type="entry name" value="BTB"/>
    <property type="match status" value="1"/>
</dbReference>
<accession>A0AAN9TUU2</accession>
<dbReference type="SUPFAM" id="SSF50985">
    <property type="entry name" value="RCC1/BLIP-II"/>
    <property type="match status" value="1"/>
</dbReference>
<proteinExistence type="predicted"/>
<sequence>MNFKQLYPLTLIDEEILNRVRLAHICDSEVLLVTYDDEVLAYGKNNSGCLGLEDTDSRTEPDFVGTMDQKRVKSFAFGGGIESGTFVLTLTFTGTVYFCGSDFYGDPNEISTPVLMSQLTTKVMHVACGTLHCLALNIDGEVFSWGGNEKGQLGIGSSDNTGVPIKIEELAEKLVVKISCGSHFSVAVLDSGEVFTWGSNGKGQLGLNDETKKCCIPKIVSNLKDSIIKKIICGRNHVLALNDVCELYVWGENSQGQLGLGDFKKRLIPTKNVMLGRVTQIAANHRSETSAALTENYKVFLWGACKGWNIAVPKETPYDSLHEAFVNFTSPCITYKSVTCQFGHQSINETLRNAFEDKESSDLTIVAEGKEIFVHRTVLRLRSDYFRAMLQEHWADETQKCINIDQSYNAIHAYLKYLYCGELKAEPKLALELLAVADEYDDRPLKRLCEKAILRGITVDNMAALYSIASKLDGKKLRQGCLSFAANHLSDLVHTSGFDEWDVKTMREFFRQCGNRKLFRS</sequence>
<organism evidence="4 5">
    <name type="scientific">Parthenolecanium corni</name>
    <dbReference type="NCBI Taxonomy" id="536013"/>
    <lineage>
        <taxon>Eukaryota</taxon>
        <taxon>Metazoa</taxon>
        <taxon>Ecdysozoa</taxon>
        <taxon>Arthropoda</taxon>
        <taxon>Hexapoda</taxon>
        <taxon>Insecta</taxon>
        <taxon>Pterygota</taxon>
        <taxon>Neoptera</taxon>
        <taxon>Paraneoptera</taxon>
        <taxon>Hemiptera</taxon>
        <taxon>Sternorrhyncha</taxon>
        <taxon>Coccoidea</taxon>
        <taxon>Coccidae</taxon>
        <taxon>Parthenolecanium</taxon>
    </lineage>
</organism>
<dbReference type="EMBL" id="JBBCAQ010000003">
    <property type="protein sequence ID" value="KAK7604616.1"/>
    <property type="molecule type" value="Genomic_DNA"/>
</dbReference>
<dbReference type="InterPro" id="IPR051625">
    <property type="entry name" value="Signaling_Regulatory_Domain"/>
</dbReference>
<feature type="domain" description="BTB" evidence="3">
    <location>
        <begin position="361"/>
        <end position="427"/>
    </location>
</feature>
<feature type="repeat" description="RCC1" evidence="2">
    <location>
        <begin position="192"/>
        <end position="244"/>
    </location>
</feature>
<dbReference type="Proteomes" id="UP001367676">
    <property type="component" value="Unassembled WGS sequence"/>
</dbReference>
<evidence type="ECO:0000313" key="4">
    <source>
        <dbReference type="EMBL" id="KAK7604616.1"/>
    </source>
</evidence>
<dbReference type="AlphaFoldDB" id="A0AAN9TUU2"/>
<keyword evidence="5" id="KW-1185">Reference proteome</keyword>
<dbReference type="Pfam" id="PF00651">
    <property type="entry name" value="BTB"/>
    <property type="match status" value="1"/>
</dbReference>
<feature type="repeat" description="RCC1" evidence="2">
    <location>
        <begin position="94"/>
        <end position="139"/>
    </location>
</feature>
<feature type="repeat" description="RCC1" evidence="2">
    <location>
        <begin position="245"/>
        <end position="296"/>
    </location>
</feature>
<gene>
    <name evidence="4" type="ORF">V9T40_005802</name>
</gene>
<dbReference type="InterPro" id="IPR009091">
    <property type="entry name" value="RCC1/BLIP-II"/>
</dbReference>
<dbReference type="Gene3D" id="3.30.710.10">
    <property type="entry name" value="Potassium Channel Kv1.1, Chain A"/>
    <property type="match status" value="1"/>
</dbReference>
<dbReference type="PROSITE" id="PS50012">
    <property type="entry name" value="RCC1_3"/>
    <property type="match status" value="4"/>
</dbReference>
<protein>
    <recommendedName>
        <fullName evidence="3">BTB domain-containing protein</fullName>
    </recommendedName>
</protein>
<dbReference type="Pfam" id="PF25390">
    <property type="entry name" value="WD40_RLD"/>
    <property type="match status" value="1"/>
</dbReference>
<evidence type="ECO:0000313" key="5">
    <source>
        <dbReference type="Proteomes" id="UP001367676"/>
    </source>
</evidence>